<dbReference type="RefSeq" id="XP_033393248.1">
    <property type="nucleotide sequence ID" value="XM_033534912.1"/>
</dbReference>
<protein>
    <submittedName>
        <fullName evidence="1">Uncharacterized protein</fullName>
    </submittedName>
</protein>
<evidence type="ECO:0000313" key="1">
    <source>
        <dbReference type="EMBL" id="KAF2137533.1"/>
    </source>
</evidence>
<evidence type="ECO:0000313" key="2">
    <source>
        <dbReference type="Proteomes" id="UP000799438"/>
    </source>
</evidence>
<organism evidence="1 2">
    <name type="scientific">Aplosporella prunicola CBS 121167</name>
    <dbReference type="NCBI Taxonomy" id="1176127"/>
    <lineage>
        <taxon>Eukaryota</taxon>
        <taxon>Fungi</taxon>
        <taxon>Dikarya</taxon>
        <taxon>Ascomycota</taxon>
        <taxon>Pezizomycotina</taxon>
        <taxon>Dothideomycetes</taxon>
        <taxon>Dothideomycetes incertae sedis</taxon>
        <taxon>Botryosphaeriales</taxon>
        <taxon>Aplosporellaceae</taxon>
        <taxon>Aplosporella</taxon>
    </lineage>
</organism>
<reference evidence="1" key="1">
    <citation type="journal article" date="2020" name="Stud. Mycol.">
        <title>101 Dothideomycetes genomes: a test case for predicting lifestyles and emergence of pathogens.</title>
        <authorList>
            <person name="Haridas S."/>
            <person name="Albert R."/>
            <person name="Binder M."/>
            <person name="Bloem J."/>
            <person name="Labutti K."/>
            <person name="Salamov A."/>
            <person name="Andreopoulos B."/>
            <person name="Baker S."/>
            <person name="Barry K."/>
            <person name="Bills G."/>
            <person name="Bluhm B."/>
            <person name="Cannon C."/>
            <person name="Castanera R."/>
            <person name="Culley D."/>
            <person name="Daum C."/>
            <person name="Ezra D."/>
            <person name="Gonzalez J."/>
            <person name="Henrissat B."/>
            <person name="Kuo A."/>
            <person name="Liang C."/>
            <person name="Lipzen A."/>
            <person name="Lutzoni F."/>
            <person name="Magnuson J."/>
            <person name="Mondo S."/>
            <person name="Nolan M."/>
            <person name="Ohm R."/>
            <person name="Pangilinan J."/>
            <person name="Park H.-J."/>
            <person name="Ramirez L."/>
            <person name="Alfaro M."/>
            <person name="Sun H."/>
            <person name="Tritt A."/>
            <person name="Yoshinaga Y."/>
            <person name="Zwiers L.-H."/>
            <person name="Turgeon B."/>
            <person name="Goodwin S."/>
            <person name="Spatafora J."/>
            <person name="Crous P."/>
            <person name="Grigoriev I."/>
        </authorList>
    </citation>
    <scope>NUCLEOTIDE SEQUENCE</scope>
    <source>
        <strain evidence="1">CBS 121167</strain>
    </source>
</reference>
<dbReference type="AlphaFoldDB" id="A0A6A6B2D6"/>
<dbReference type="GeneID" id="54292402"/>
<name>A0A6A6B2D6_9PEZI</name>
<keyword evidence="2" id="KW-1185">Reference proteome</keyword>
<proteinExistence type="predicted"/>
<accession>A0A6A6B2D6</accession>
<gene>
    <name evidence="1" type="ORF">K452DRAFT_102037</name>
</gene>
<dbReference type="EMBL" id="ML995502">
    <property type="protein sequence ID" value="KAF2137533.1"/>
    <property type="molecule type" value="Genomic_DNA"/>
</dbReference>
<sequence>MLVALLLGVLLGAPLLKVPLLRTAINAQTATITVNYGWVDGQVDRSSSACRTLKKATFSSLGRRRETWMSGTHRRLRGSPAVQLIPRRRTLSCSHKVWLGLAWVGASSCSFRQYLIRDVMYLLFESGCYTLLHVSDFSCVVDCAVQSSLDIVRDAGKITKPYY</sequence>
<dbReference type="Proteomes" id="UP000799438">
    <property type="component" value="Unassembled WGS sequence"/>
</dbReference>